<dbReference type="AlphaFoldDB" id="A0A7G6T3X1"/>
<organism evidence="1 2">
    <name type="scientific">Mesorhizobium huakuii</name>
    <dbReference type="NCBI Taxonomy" id="28104"/>
    <lineage>
        <taxon>Bacteria</taxon>
        <taxon>Pseudomonadati</taxon>
        <taxon>Pseudomonadota</taxon>
        <taxon>Alphaproteobacteria</taxon>
        <taxon>Hyphomicrobiales</taxon>
        <taxon>Phyllobacteriaceae</taxon>
        <taxon>Mesorhizobium</taxon>
    </lineage>
</organism>
<dbReference type="Proteomes" id="UP000515465">
    <property type="component" value="Chromosome"/>
</dbReference>
<dbReference type="EMBL" id="CP050296">
    <property type="protein sequence ID" value="QND61453.1"/>
    <property type="molecule type" value="Genomic_DNA"/>
</dbReference>
<sequence length="131" mass="14939">MDAMPALVLTSLQLRDMLTEAAKQGAVLAVQELRSELRQSPEDATLLRLRSYLADPASLSNPHEHWADSGVIRQLQTTASGKPKSTAWFMKFQRQTGLNACITRQSPAYGRRREWTFVDIRLAWDTYYGRR</sequence>
<proteinExistence type="predicted"/>
<reference evidence="1" key="1">
    <citation type="journal article" date="2020" name="Mol. Plant Microbe Interact.">
        <title>Complete genome sequences of four natural Pseudomonas isolates that catabolize a wide range of aromatic compounds relevant to lignin valorization.</title>
        <authorList>
            <person name="Hatmaker E.A."/>
            <person name="Presle G."/>
            <person name="Cannon O."/>
            <person name="Guss A.M."/>
            <person name="Elkins J.G."/>
        </authorList>
    </citation>
    <scope>NUCLEOTIDE SEQUENCE</scope>
    <source>
        <strain evidence="1">583</strain>
    </source>
</reference>
<evidence type="ECO:0000313" key="2">
    <source>
        <dbReference type="Proteomes" id="UP000515465"/>
    </source>
</evidence>
<gene>
    <name evidence="1" type="ORF">HB778_29160</name>
</gene>
<evidence type="ECO:0000313" key="1">
    <source>
        <dbReference type="EMBL" id="QND61453.1"/>
    </source>
</evidence>
<name>A0A7G6T3X1_9HYPH</name>
<protein>
    <submittedName>
        <fullName evidence="1">Uncharacterized protein</fullName>
    </submittedName>
</protein>
<accession>A0A7G6T3X1</accession>